<dbReference type="SUPFAM" id="SSF53448">
    <property type="entry name" value="Nucleotide-diphospho-sugar transferases"/>
    <property type="match status" value="1"/>
</dbReference>
<accession>Q0EZ98</accession>
<proteinExistence type="predicted"/>
<dbReference type="InterPro" id="IPR029044">
    <property type="entry name" value="Nucleotide-diphossugar_trans"/>
</dbReference>
<dbReference type="EMBL" id="AATS01000007">
    <property type="protein sequence ID" value="EAU54526.1"/>
    <property type="molecule type" value="Genomic_DNA"/>
</dbReference>
<keyword evidence="3" id="KW-1185">Reference proteome</keyword>
<dbReference type="InterPro" id="IPR050834">
    <property type="entry name" value="Glycosyltransf_2"/>
</dbReference>
<dbReference type="InterPro" id="IPR001173">
    <property type="entry name" value="Glyco_trans_2-like"/>
</dbReference>
<dbReference type="Pfam" id="PF00535">
    <property type="entry name" value="Glycos_transf_2"/>
    <property type="match status" value="1"/>
</dbReference>
<organism evidence="2 3">
    <name type="scientific">Mariprofundus ferrooxydans PV-1</name>
    <dbReference type="NCBI Taxonomy" id="314345"/>
    <lineage>
        <taxon>Bacteria</taxon>
        <taxon>Pseudomonadati</taxon>
        <taxon>Pseudomonadota</taxon>
        <taxon>Candidatius Mariprofundia</taxon>
        <taxon>Mariprofundales</taxon>
        <taxon>Mariprofundaceae</taxon>
        <taxon>Mariprofundus</taxon>
    </lineage>
</organism>
<evidence type="ECO:0000259" key="1">
    <source>
        <dbReference type="Pfam" id="PF00535"/>
    </source>
</evidence>
<dbReference type="PANTHER" id="PTHR43685:SF2">
    <property type="entry name" value="GLYCOSYLTRANSFERASE 2-LIKE DOMAIN-CONTAINING PROTEIN"/>
    <property type="match status" value="1"/>
</dbReference>
<protein>
    <submittedName>
        <fullName evidence="2">Glycosyltransferase involved in cell wall biogenesis-like protein</fullName>
    </submittedName>
</protein>
<keyword evidence="2" id="KW-0808">Transferase</keyword>
<dbReference type="CDD" id="cd00761">
    <property type="entry name" value="Glyco_tranf_GTA_type"/>
    <property type="match status" value="1"/>
</dbReference>
<dbReference type="Proteomes" id="UP000005297">
    <property type="component" value="Unassembled WGS sequence"/>
</dbReference>
<dbReference type="AlphaFoldDB" id="Q0EZ98"/>
<dbReference type="Gene3D" id="3.90.550.10">
    <property type="entry name" value="Spore Coat Polysaccharide Biosynthesis Protein SpsA, Chain A"/>
    <property type="match status" value="1"/>
</dbReference>
<dbReference type="eggNOG" id="COG1216">
    <property type="taxonomic scope" value="Bacteria"/>
</dbReference>
<reference evidence="2 3" key="1">
    <citation type="submission" date="2006-09" db="EMBL/GenBank/DDBJ databases">
        <authorList>
            <person name="Emerson D."/>
            <person name="Ferriera S."/>
            <person name="Johnson J."/>
            <person name="Kravitz S."/>
            <person name="Halpern A."/>
            <person name="Remington K."/>
            <person name="Beeson K."/>
            <person name="Tran B."/>
            <person name="Rogers Y.-H."/>
            <person name="Friedman R."/>
            <person name="Venter J.C."/>
        </authorList>
    </citation>
    <scope>NUCLEOTIDE SEQUENCE [LARGE SCALE GENOMIC DNA]</scope>
    <source>
        <strain evidence="2 3">PV-1</strain>
    </source>
</reference>
<comment type="caution">
    <text evidence="2">The sequence shown here is derived from an EMBL/GenBank/DDBJ whole genome shotgun (WGS) entry which is preliminary data.</text>
</comment>
<dbReference type="PANTHER" id="PTHR43685">
    <property type="entry name" value="GLYCOSYLTRANSFERASE"/>
    <property type="match status" value="1"/>
</dbReference>
<dbReference type="InParanoid" id="Q0EZ98"/>
<evidence type="ECO:0000313" key="2">
    <source>
        <dbReference type="EMBL" id="EAU54526.1"/>
    </source>
</evidence>
<name>Q0EZ98_9PROT</name>
<sequence>MPSSSTELISVIISTYKGGELLQRAIDSLAGQTDRGFETIVVNDCSPCETTNAVCRRFEEQGVARVIWRAKNGGLSAGRNAGIKAAKGEIVAMLDEDDEFPQTAIADIRAAFEKHPEADFVFGNYIWVDVDAGNRHIIDTSVLCDKNGWLVPKRLVENWIMLGHSPCRKKLWRAIDGYRQCYSYDFQDGDFWMRALDRGFRGMHTPAKIYQWNQAGTGMCSGNEPRMRYFMSRNIRYYEGVGEQKQLWGKLVFHYMVNRNDPVVRAEAREVWRYLLPRELSRVAVFMKFSMLIALPLFLDKLLFGRSKEAGHL</sequence>
<feature type="domain" description="Glycosyltransferase 2-like" evidence="1">
    <location>
        <begin position="10"/>
        <end position="135"/>
    </location>
</feature>
<dbReference type="HOGENOM" id="CLU_025996_0_7_0"/>
<evidence type="ECO:0000313" key="3">
    <source>
        <dbReference type="Proteomes" id="UP000005297"/>
    </source>
</evidence>
<gene>
    <name evidence="2" type="ORF">SPV1_07521</name>
</gene>
<dbReference type="GO" id="GO:0016740">
    <property type="term" value="F:transferase activity"/>
    <property type="evidence" value="ECO:0007669"/>
    <property type="project" value="UniProtKB-KW"/>
</dbReference>